<dbReference type="OrthoDB" id="6437551at2759"/>
<evidence type="ECO:0000313" key="5">
    <source>
        <dbReference type="EMBL" id="CAB3387468.1"/>
    </source>
</evidence>
<evidence type="ECO:0000256" key="1">
    <source>
        <dbReference type="ARBA" id="ARBA00022737"/>
    </source>
</evidence>
<dbReference type="AlphaFoldDB" id="A0A8S1E3F5"/>
<feature type="compositionally biased region" description="Basic and acidic residues" evidence="4">
    <location>
        <begin position="319"/>
        <end position="354"/>
    </location>
</feature>
<dbReference type="SUPFAM" id="SSF48403">
    <property type="entry name" value="Ankyrin repeat"/>
    <property type="match status" value="1"/>
</dbReference>
<evidence type="ECO:0000256" key="2">
    <source>
        <dbReference type="ARBA" id="ARBA00023043"/>
    </source>
</evidence>
<dbReference type="SMART" id="SM00248">
    <property type="entry name" value="ANK"/>
    <property type="match status" value="4"/>
</dbReference>
<dbReference type="Pfam" id="PF12796">
    <property type="entry name" value="Ank_2"/>
    <property type="match status" value="2"/>
</dbReference>
<name>A0A8S1E3F5_9INSE</name>
<organism evidence="5 6">
    <name type="scientific">Cloeon dipterum</name>
    <dbReference type="NCBI Taxonomy" id="197152"/>
    <lineage>
        <taxon>Eukaryota</taxon>
        <taxon>Metazoa</taxon>
        <taxon>Ecdysozoa</taxon>
        <taxon>Arthropoda</taxon>
        <taxon>Hexapoda</taxon>
        <taxon>Insecta</taxon>
        <taxon>Pterygota</taxon>
        <taxon>Palaeoptera</taxon>
        <taxon>Ephemeroptera</taxon>
        <taxon>Pisciforma</taxon>
        <taxon>Baetidae</taxon>
        <taxon>Cloeon</taxon>
    </lineage>
</organism>
<dbReference type="Proteomes" id="UP000494165">
    <property type="component" value="Unassembled WGS sequence"/>
</dbReference>
<comment type="caution">
    <text evidence="5">The sequence shown here is derived from an EMBL/GenBank/DDBJ whole genome shotgun (WGS) entry which is preliminary data.</text>
</comment>
<sequence length="394" mass="45085">MKLFVFKILNYQTPSAINKIIGKKMGQALGHESIHLEKPPRKANRLFFAAHRLDLNAVVKQVIKQKGKRINATSKDTGATILHYAAANKVHGREIIQFLLSQNLHGIRVHAQDKNGVEPIHYAIIEGSLKTAEDLLKIRGVDAELLHFSVQQNQLDFARLVHAYDHDLIECPDVEGRNALHLAAEFADLRMCQWLIRKGLRVSTLCESSGDSVLHFAARNMKHGWEIILYFKHFLPAELDINELNNNDETPLHAALKIENLSAAMNIYRLQANYGVRLYREDLLEFCMAHNKLSSAEFVLKLDRQHDAGMHQKRKKKSRPAEKAKVVVKRSEWTSDDEQRPESPPKRHVEENRKKPVPAPAVKSFLMPVLLNILKTSTEIYRRHQKTSQKNSKQ</sequence>
<dbReference type="PANTHER" id="PTHR24123">
    <property type="entry name" value="ANKYRIN REPEAT-CONTAINING"/>
    <property type="match status" value="1"/>
</dbReference>
<evidence type="ECO:0000256" key="3">
    <source>
        <dbReference type="PROSITE-ProRule" id="PRU00023"/>
    </source>
</evidence>
<dbReference type="PROSITE" id="PS50088">
    <property type="entry name" value="ANK_REPEAT"/>
    <property type="match status" value="1"/>
</dbReference>
<dbReference type="InterPro" id="IPR036770">
    <property type="entry name" value="Ankyrin_rpt-contain_sf"/>
</dbReference>
<keyword evidence="1" id="KW-0677">Repeat</keyword>
<gene>
    <name evidence="5" type="ORF">CLODIP_2_CD11979</name>
</gene>
<evidence type="ECO:0000256" key="4">
    <source>
        <dbReference type="SAM" id="MobiDB-lite"/>
    </source>
</evidence>
<dbReference type="InterPro" id="IPR051165">
    <property type="entry name" value="Multifunctional_ANK_Repeat"/>
</dbReference>
<protein>
    <submittedName>
        <fullName evidence="5">Uncharacterized protein</fullName>
    </submittedName>
</protein>
<dbReference type="InterPro" id="IPR002110">
    <property type="entry name" value="Ankyrin_rpt"/>
</dbReference>
<proteinExistence type="predicted"/>
<keyword evidence="6" id="KW-1185">Reference proteome</keyword>
<evidence type="ECO:0000313" key="6">
    <source>
        <dbReference type="Proteomes" id="UP000494165"/>
    </source>
</evidence>
<dbReference type="EMBL" id="CADEPI010000579">
    <property type="protein sequence ID" value="CAB3387468.1"/>
    <property type="molecule type" value="Genomic_DNA"/>
</dbReference>
<dbReference type="Gene3D" id="1.25.40.20">
    <property type="entry name" value="Ankyrin repeat-containing domain"/>
    <property type="match status" value="2"/>
</dbReference>
<accession>A0A8S1E3F5</accession>
<reference evidence="5 6" key="1">
    <citation type="submission" date="2020-04" db="EMBL/GenBank/DDBJ databases">
        <authorList>
            <person name="Alioto T."/>
            <person name="Alioto T."/>
            <person name="Gomez Garrido J."/>
        </authorList>
    </citation>
    <scope>NUCLEOTIDE SEQUENCE [LARGE SCALE GENOMIC DNA]</scope>
</reference>
<dbReference type="PROSITE" id="PS50297">
    <property type="entry name" value="ANK_REP_REGION"/>
    <property type="match status" value="1"/>
</dbReference>
<feature type="repeat" description="ANK" evidence="3">
    <location>
        <begin position="175"/>
        <end position="207"/>
    </location>
</feature>
<keyword evidence="2 3" id="KW-0040">ANK repeat</keyword>
<dbReference type="PANTHER" id="PTHR24123:SF33">
    <property type="entry name" value="PROTEIN HOS4"/>
    <property type="match status" value="1"/>
</dbReference>
<feature type="region of interest" description="Disordered" evidence="4">
    <location>
        <begin position="308"/>
        <end position="358"/>
    </location>
</feature>